<dbReference type="Gene3D" id="1.10.260.40">
    <property type="entry name" value="lambda repressor-like DNA-binding domains"/>
    <property type="match status" value="1"/>
</dbReference>
<dbReference type="CDD" id="cd00093">
    <property type="entry name" value="HTH_XRE"/>
    <property type="match status" value="1"/>
</dbReference>
<dbReference type="Proteomes" id="UP000237846">
    <property type="component" value="Unassembled WGS sequence"/>
</dbReference>
<dbReference type="RefSeq" id="WP_106250358.1">
    <property type="nucleotide sequence ID" value="NZ_PVZC01000007.1"/>
</dbReference>
<dbReference type="InterPro" id="IPR010982">
    <property type="entry name" value="Lambda_DNA-bd_dom_sf"/>
</dbReference>
<dbReference type="SMART" id="SM00530">
    <property type="entry name" value="HTH_XRE"/>
    <property type="match status" value="1"/>
</dbReference>
<accession>A0A2T0PZ53</accession>
<dbReference type="Pfam" id="PF13560">
    <property type="entry name" value="HTH_31"/>
    <property type="match status" value="1"/>
</dbReference>
<dbReference type="EMBL" id="PVZC01000007">
    <property type="protein sequence ID" value="PRX96824.1"/>
    <property type="molecule type" value="Genomic_DNA"/>
</dbReference>
<reference evidence="2 3" key="1">
    <citation type="submission" date="2018-03" db="EMBL/GenBank/DDBJ databases">
        <title>Genomic Encyclopedia of Archaeal and Bacterial Type Strains, Phase II (KMG-II): from individual species to whole genera.</title>
        <authorList>
            <person name="Goeker M."/>
        </authorList>
    </citation>
    <scope>NUCLEOTIDE SEQUENCE [LARGE SCALE GENOMIC DNA]</scope>
    <source>
        <strain evidence="2 3">DSM 45601</strain>
    </source>
</reference>
<dbReference type="SUPFAM" id="SSF47413">
    <property type="entry name" value="lambda repressor-like DNA-binding domains"/>
    <property type="match status" value="1"/>
</dbReference>
<feature type="domain" description="HTH cro/C1-type" evidence="1">
    <location>
        <begin position="15"/>
        <end position="70"/>
    </location>
</feature>
<protein>
    <submittedName>
        <fullName evidence="2">Helix-turn-helix protein</fullName>
    </submittedName>
</protein>
<dbReference type="AlphaFoldDB" id="A0A2T0PZ53"/>
<dbReference type="OrthoDB" id="3504495at2"/>
<dbReference type="InterPro" id="IPR001387">
    <property type="entry name" value="Cro/C1-type_HTH"/>
</dbReference>
<evidence type="ECO:0000259" key="1">
    <source>
        <dbReference type="PROSITE" id="PS50943"/>
    </source>
</evidence>
<name>A0A2T0PZ53_9ACTN</name>
<dbReference type="GO" id="GO:0003677">
    <property type="term" value="F:DNA binding"/>
    <property type="evidence" value="ECO:0007669"/>
    <property type="project" value="InterPro"/>
</dbReference>
<evidence type="ECO:0000313" key="3">
    <source>
        <dbReference type="Proteomes" id="UP000237846"/>
    </source>
</evidence>
<organism evidence="2 3">
    <name type="scientific">Allonocardiopsis opalescens</name>
    <dbReference type="NCBI Taxonomy" id="1144618"/>
    <lineage>
        <taxon>Bacteria</taxon>
        <taxon>Bacillati</taxon>
        <taxon>Actinomycetota</taxon>
        <taxon>Actinomycetes</taxon>
        <taxon>Streptosporangiales</taxon>
        <taxon>Allonocardiopsis</taxon>
    </lineage>
</organism>
<gene>
    <name evidence="2" type="ORF">CLV72_107347</name>
</gene>
<keyword evidence="3" id="KW-1185">Reference proteome</keyword>
<sequence>MAGDIDDVQTFGERLQRIRERRGLSRVVLAGLVGRSPSWVKKAEKQNVMPDLDMLVRLSRALRLKSVEELVGPMEVPLNLVVRTDHELAEPIRRAILSWDPVAHDGPAVPGGVLRRRVREAMAVWHLNPSPRQATAPLLPSLITEARHSVRTLEGQDRRDAAAALVEAYTLAEHWLSWIGDRSLMMVLADRAMHAAEVADDPHVMAEAAWAWGNVLRYIDSNASISLVNRAAQPLRQLMDGDRATEEQAAMWGSLQLHNAITHAQSGREGEAQQHLDDAAKTARRLPAGWQHPVTVFAPFNVSIHQVSVQTELCKGDEGTRLALAIDPDTIPGPYRRSRLWLDAARASWTAGDQLGAATALDNACRVSVENMRFTPTARTLAGNLVDRGGLMIAPQARRIAHELGVIA</sequence>
<evidence type="ECO:0000313" key="2">
    <source>
        <dbReference type="EMBL" id="PRX96824.1"/>
    </source>
</evidence>
<dbReference type="PROSITE" id="PS50943">
    <property type="entry name" value="HTH_CROC1"/>
    <property type="match status" value="1"/>
</dbReference>
<comment type="caution">
    <text evidence="2">The sequence shown here is derived from an EMBL/GenBank/DDBJ whole genome shotgun (WGS) entry which is preliminary data.</text>
</comment>
<proteinExistence type="predicted"/>